<gene>
    <name evidence="1" type="ORF">CLUMA_CG018760</name>
</gene>
<evidence type="ECO:0000313" key="1">
    <source>
        <dbReference type="EMBL" id="CRL05731.1"/>
    </source>
</evidence>
<reference evidence="1 2" key="1">
    <citation type="submission" date="2015-04" db="EMBL/GenBank/DDBJ databases">
        <authorList>
            <person name="Syromyatnikov M.Y."/>
            <person name="Popov V.N."/>
        </authorList>
    </citation>
    <scope>NUCLEOTIDE SEQUENCE [LARGE SCALE GENOMIC DNA]</scope>
</reference>
<organism evidence="1 2">
    <name type="scientific">Clunio marinus</name>
    <dbReference type="NCBI Taxonomy" id="568069"/>
    <lineage>
        <taxon>Eukaryota</taxon>
        <taxon>Metazoa</taxon>
        <taxon>Ecdysozoa</taxon>
        <taxon>Arthropoda</taxon>
        <taxon>Hexapoda</taxon>
        <taxon>Insecta</taxon>
        <taxon>Pterygota</taxon>
        <taxon>Neoptera</taxon>
        <taxon>Endopterygota</taxon>
        <taxon>Diptera</taxon>
        <taxon>Nematocera</taxon>
        <taxon>Chironomoidea</taxon>
        <taxon>Chironomidae</taxon>
        <taxon>Clunio</taxon>
    </lineage>
</organism>
<name>A0A1J1IZP1_9DIPT</name>
<dbReference type="AlphaFoldDB" id="A0A1J1IZP1"/>
<keyword evidence="2" id="KW-1185">Reference proteome</keyword>
<proteinExistence type="predicted"/>
<sequence length="208" mass="23906">MSNDGSHVLKFLADSFSRSRMKLKASPLKIRWRHGRLFFILAPPVNQGEFNCSDCAVSMQFIVLSGNDFGLPVHCKWIMLLWSADGREFYRDNGTAFYDETFYGVLGDHVCDAPQSSWVQRSLLMACIDLGEVRKKRFFDFILLTLTRGEEFHCEGQYDNELCDPLNLLFLHCNSHVRGDELMNQPINKASKTARLTLIYGVECTYEQ</sequence>
<dbReference type="EMBL" id="CVRI01000065">
    <property type="protein sequence ID" value="CRL05731.1"/>
    <property type="molecule type" value="Genomic_DNA"/>
</dbReference>
<accession>A0A1J1IZP1</accession>
<protein>
    <submittedName>
        <fullName evidence="1">CLUMA_CG018760, isoform A</fullName>
    </submittedName>
</protein>
<dbReference type="Proteomes" id="UP000183832">
    <property type="component" value="Unassembled WGS sequence"/>
</dbReference>
<evidence type="ECO:0000313" key="2">
    <source>
        <dbReference type="Proteomes" id="UP000183832"/>
    </source>
</evidence>